<dbReference type="GO" id="GO:0015846">
    <property type="term" value="P:polyamine transport"/>
    <property type="evidence" value="ECO:0007669"/>
    <property type="project" value="InterPro"/>
</dbReference>
<gene>
    <name evidence="8" type="ORF">DKG75_12460</name>
</gene>
<dbReference type="Gene3D" id="3.40.190.10">
    <property type="entry name" value="Periplasmic binding protein-like II"/>
    <property type="match status" value="2"/>
</dbReference>
<feature type="signal peptide" evidence="7">
    <location>
        <begin position="1"/>
        <end position="25"/>
    </location>
</feature>
<evidence type="ECO:0000256" key="1">
    <source>
        <dbReference type="ARBA" id="ARBA00004418"/>
    </source>
</evidence>
<feature type="chain" id="PRO_5016315839" description="Putrescine-binding periplasmic protein" evidence="7">
    <location>
        <begin position="26"/>
        <end position="366"/>
    </location>
</feature>
<dbReference type="PANTHER" id="PTHR30222:SF12">
    <property type="entry name" value="NORSPERMIDINE SENSOR"/>
    <property type="match status" value="1"/>
</dbReference>
<feature type="binding site" evidence="6">
    <location>
        <position position="37"/>
    </location>
    <ligand>
        <name>spermidine</name>
        <dbReference type="ChEBI" id="CHEBI:57834"/>
    </ligand>
</feature>
<dbReference type="GO" id="GO:0042597">
    <property type="term" value="C:periplasmic space"/>
    <property type="evidence" value="ECO:0007669"/>
    <property type="project" value="UniProtKB-SubCell"/>
</dbReference>
<keyword evidence="2 5" id="KW-0813">Transport</keyword>
<name>A0A317E156_9PROT</name>
<dbReference type="GO" id="GO:0019808">
    <property type="term" value="F:polyamine binding"/>
    <property type="evidence" value="ECO:0007669"/>
    <property type="project" value="InterPro"/>
</dbReference>
<comment type="subcellular location">
    <subcellularLocation>
        <location evidence="1 5">Periplasm</location>
    </subcellularLocation>
</comment>
<reference evidence="9" key="1">
    <citation type="submission" date="2018-05" db="EMBL/GenBank/DDBJ databases">
        <title>Zavarzinia sp. HR-AS.</title>
        <authorList>
            <person name="Lee Y."/>
            <person name="Jeon C.O."/>
        </authorList>
    </citation>
    <scope>NUCLEOTIDE SEQUENCE [LARGE SCALE GENOMIC DNA]</scope>
    <source>
        <strain evidence="9">DSM 1231</strain>
    </source>
</reference>
<dbReference type="InterPro" id="IPR006059">
    <property type="entry name" value="SBP"/>
</dbReference>
<dbReference type="PIRSF" id="PIRSF019574">
    <property type="entry name" value="Periplasmic_polyamine_BP"/>
    <property type="match status" value="1"/>
</dbReference>
<evidence type="ECO:0000256" key="2">
    <source>
        <dbReference type="ARBA" id="ARBA00022448"/>
    </source>
</evidence>
<dbReference type="CDD" id="cd13659">
    <property type="entry name" value="PBP2_PotF"/>
    <property type="match status" value="1"/>
</dbReference>
<evidence type="ECO:0000256" key="5">
    <source>
        <dbReference type="PIRNR" id="PIRNR019574"/>
    </source>
</evidence>
<evidence type="ECO:0000256" key="3">
    <source>
        <dbReference type="ARBA" id="ARBA00022729"/>
    </source>
</evidence>
<dbReference type="InterPro" id="IPR001188">
    <property type="entry name" value="Sperm_putr-bd"/>
</dbReference>
<accession>A0A317E156</accession>
<keyword evidence="3 7" id="KW-0732">Signal</keyword>
<protein>
    <recommendedName>
        <fullName evidence="5">Putrescine-binding periplasmic protein</fullName>
    </recommendedName>
</protein>
<proteinExistence type="inferred from homology"/>
<dbReference type="Proteomes" id="UP000246077">
    <property type="component" value="Unassembled WGS sequence"/>
</dbReference>
<dbReference type="SUPFAM" id="SSF53850">
    <property type="entry name" value="Periplasmic binding protein-like II"/>
    <property type="match status" value="1"/>
</dbReference>
<comment type="caution">
    <text evidence="8">The sequence shown here is derived from an EMBL/GenBank/DDBJ whole genome shotgun (WGS) entry which is preliminary data.</text>
</comment>
<comment type="similarity">
    <text evidence="5">Belongs to the bacterial solute-binding protein PotD/PotF family.</text>
</comment>
<evidence type="ECO:0000256" key="6">
    <source>
        <dbReference type="PIRSR" id="PIRSR019574-1"/>
    </source>
</evidence>
<sequence>MSFSVKSCLLTAALAAAAFAGVAHAEDKVVNVYNWEEYIDDTTLADFEKETGIKVVYSTFDSNDTLEAKILAGKSGYDVVFPSGAFLERQIKAGAYQKLDKSKLPNLVNLDPAIVEKLALFDPGNEHAIDYMWGITGIGYNVKKIKEIMPDAPVDSWKIVFDPEIIAKFKDCGVAILNAPDEVIPAVLKSIGEDPNSKDPKVLQKALPILEKIRPFITRFEGSSMIDKLATGEVCLAVAWNGDVFQAKAAADAAKNGIEIAFAVPKEGAQLWFDSMAILADAPHPEAAHAFINYMMKPDVIARNSASTQYANGNAAAKPLMDAAVTSNPGIYPPAEVMSTLFLITAYSQKEQRILNKLWETIKLGE</sequence>
<dbReference type="OrthoDB" id="9769319at2"/>
<dbReference type="PANTHER" id="PTHR30222">
    <property type="entry name" value="SPERMIDINE/PUTRESCINE-BINDING PERIPLASMIC PROTEIN"/>
    <property type="match status" value="1"/>
</dbReference>
<evidence type="ECO:0000256" key="4">
    <source>
        <dbReference type="ARBA" id="ARBA00022764"/>
    </source>
</evidence>
<evidence type="ECO:0000313" key="9">
    <source>
        <dbReference type="Proteomes" id="UP000246077"/>
    </source>
</evidence>
<evidence type="ECO:0000256" key="7">
    <source>
        <dbReference type="SAM" id="SignalP"/>
    </source>
</evidence>
<dbReference type="Pfam" id="PF13416">
    <property type="entry name" value="SBP_bac_8"/>
    <property type="match status" value="1"/>
</dbReference>
<dbReference type="RefSeq" id="WP_109921442.1">
    <property type="nucleotide sequence ID" value="NZ_QGLF01000003.1"/>
</dbReference>
<organism evidence="8 9">
    <name type="scientific">Zavarzinia compransoris</name>
    <dbReference type="NCBI Taxonomy" id="1264899"/>
    <lineage>
        <taxon>Bacteria</taxon>
        <taxon>Pseudomonadati</taxon>
        <taxon>Pseudomonadota</taxon>
        <taxon>Alphaproteobacteria</taxon>
        <taxon>Rhodospirillales</taxon>
        <taxon>Zavarziniaceae</taxon>
        <taxon>Zavarzinia</taxon>
    </lineage>
</organism>
<dbReference type="EMBL" id="QGLF01000003">
    <property type="protein sequence ID" value="PWR20798.1"/>
    <property type="molecule type" value="Genomic_DNA"/>
</dbReference>
<keyword evidence="9" id="KW-1185">Reference proteome</keyword>
<comment type="function">
    <text evidence="5">Required for the activity of the bacterial periplasmic transport system of putrescine.</text>
</comment>
<dbReference type="PRINTS" id="PR00909">
    <property type="entry name" value="SPERMDNBNDNG"/>
</dbReference>
<evidence type="ECO:0000313" key="8">
    <source>
        <dbReference type="EMBL" id="PWR20798.1"/>
    </source>
</evidence>
<keyword evidence="4 5" id="KW-0574">Periplasm</keyword>
<dbReference type="AlphaFoldDB" id="A0A317E156"/>